<dbReference type="Gene3D" id="2.40.10.10">
    <property type="entry name" value="Trypsin-like serine proteases"/>
    <property type="match status" value="2"/>
</dbReference>
<dbReference type="InParanoid" id="A0A671FID1"/>
<proteinExistence type="predicted"/>
<dbReference type="Pfam" id="PF00089">
    <property type="entry name" value="Trypsin"/>
    <property type="match status" value="1"/>
</dbReference>
<dbReference type="GO" id="GO:0005615">
    <property type="term" value="C:extracellular space"/>
    <property type="evidence" value="ECO:0007669"/>
    <property type="project" value="TreeGrafter"/>
</dbReference>
<organism evidence="2 3">
    <name type="scientific">Rhinolophus ferrumequinum</name>
    <name type="common">Greater horseshoe bat</name>
    <dbReference type="NCBI Taxonomy" id="59479"/>
    <lineage>
        <taxon>Eukaryota</taxon>
        <taxon>Metazoa</taxon>
        <taxon>Chordata</taxon>
        <taxon>Craniata</taxon>
        <taxon>Vertebrata</taxon>
        <taxon>Euteleostomi</taxon>
        <taxon>Mammalia</taxon>
        <taxon>Eutheria</taxon>
        <taxon>Laurasiatheria</taxon>
        <taxon>Chiroptera</taxon>
        <taxon>Yinpterochiroptera</taxon>
        <taxon>Rhinolophoidea</taxon>
        <taxon>Rhinolophidae</taxon>
        <taxon>Rhinolophinae</taxon>
        <taxon>Rhinolophus</taxon>
    </lineage>
</organism>
<reference evidence="2" key="5">
    <citation type="submission" date="2025-09" db="UniProtKB">
        <authorList>
            <consortium name="Ensembl"/>
        </authorList>
    </citation>
    <scope>IDENTIFICATION</scope>
</reference>
<reference evidence="3" key="3">
    <citation type="submission" date="2018-12" db="EMBL/GenBank/DDBJ databases">
        <title>G10K-VGP greater horseshoe bat female genome, primary haplotype.</title>
        <authorList>
            <person name="Teeling E."/>
            <person name="Myers G."/>
            <person name="Vernes S."/>
            <person name="Pippel M."/>
            <person name="Winkler S."/>
            <person name="Fedrigo O."/>
            <person name="Rhie A."/>
            <person name="Koren S."/>
            <person name="Phillippy A."/>
            <person name="Lewin H."/>
            <person name="Damas J."/>
            <person name="Howe K."/>
            <person name="Mountcastle J."/>
            <person name="Jarvis E.D."/>
        </authorList>
    </citation>
    <scope>NUCLEOTIDE SEQUENCE [LARGE SCALE GENOMIC DNA]</scope>
</reference>
<dbReference type="PANTHER" id="PTHR24257">
    <property type="entry name" value="CHYMOTRYPSIN-LIKE ELASTASE FAMILY MEMBER"/>
    <property type="match status" value="1"/>
</dbReference>
<dbReference type="GO" id="GO:0006508">
    <property type="term" value="P:proteolysis"/>
    <property type="evidence" value="ECO:0007669"/>
    <property type="project" value="InterPro"/>
</dbReference>
<dbReference type="Ensembl" id="ENSRFET00010027539.1">
    <property type="protein sequence ID" value="ENSRFEP00010025340.1"/>
    <property type="gene ID" value="ENSRFEG00010016825.1"/>
</dbReference>
<dbReference type="InterPro" id="IPR009003">
    <property type="entry name" value="Peptidase_S1_PA"/>
</dbReference>
<dbReference type="SMART" id="SM00020">
    <property type="entry name" value="Tryp_SPc"/>
    <property type="match status" value="1"/>
</dbReference>
<dbReference type="SUPFAM" id="SSF50494">
    <property type="entry name" value="Trypsin-like serine proteases"/>
    <property type="match status" value="1"/>
</dbReference>
<feature type="domain" description="Peptidase S1" evidence="1">
    <location>
        <begin position="2"/>
        <end position="133"/>
    </location>
</feature>
<reference evidence="2 3" key="1">
    <citation type="journal article" date="2015" name="Annu Rev Anim Biosci">
        <title>The Genome 10K Project: a way forward.</title>
        <authorList>
            <person name="Koepfli K.P."/>
            <person name="Paten B."/>
            <person name="O'Brien S.J."/>
            <person name="Koepfli K.P."/>
            <person name="Paten B."/>
            <person name="Antunes A."/>
            <person name="Belov K."/>
            <person name="Bustamante C."/>
            <person name="Castoe T.A."/>
            <person name="Clawson H."/>
            <person name="Crawford A.J."/>
            <person name="Diekhans M."/>
            <person name="Distel D."/>
            <person name="Durbin R."/>
            <person name="Earl D."/>
            <person name="Fujita M.K."/>
            <person name="Gamble T."/>
            <person name="Georges A."/>
            <person name="Gemmell N."/>
            <person name="Gilbert M.T."/>
            <person name="Graves J.M."/>
            <person name="Green R.E."/>
            <person name="Hickey G."/>
            <person name="Jarvis E.D."/>
            <person name="Johnson W."/>
            <person name="Komissarov A."/>
            <person name="Korf I."/>
            <person name="Kuhn R."/>
            <person name="Larkin D.M."/>
            <person name="Lewin H."/>
            <person name="Lopez J.V."/>
            <person name="Ma J."/>
            <person name="Marques-Bonet T."/>
            <person name="Miller W."/>
            <person name="Murphy R."/>
            <person name="Pevzner P."/>
            <person name="Shapiro B."/>
            <person name="Steiner C."/>
            <person name="Tamazian G."/>
            <person name="Venkatesh B."/>
            <person name="Wang J."/>
            <person name="Wayne R."/>
            <person name="Wiley E."/>
            <person name="Yang H."/>
            <person name="Zhang G."/>
            <person name="Haussler D."/>
            <person name="Ryder O."/>
            <person name="O'Brien S.J."/>
        </authorList>
    </citation>
    <scope>NUCLEOTIDE SEQUENCE</scope>
</reference>
<dbReference type="OMA" id="TNCQMAG"/>
<name>A0A671FID1_RHIFE</name>
<dbReference type="InterPro" id="IPR001254">
    <property type="entry name" value="Trypsin_dom"/>
</dbReference>
<dbReference type="Proteomes" id="UP000472240">
    <property type="component" value="Chromosome 18"/>
</dbReference>
<protein>
    <recommendedName>
        <fullName evidence="1">Peptidase S1 domain-containing protein</fullName>
    </recommendedName>
</protein>
<evidence type="ECO:0000259" key="1">
    <source>
        <dbReference type="SMART" id="SM00020"/>
    </source>
</evidence>
<keyword evidence="3" id="KW-1185">Reference proteome</keyword>
<dbReference type="InterPro" id="IPR050850">
    <property type="entry name" value="Peptidase_S1_Elastase_sf"/>
</dbReference>
<evidence type="ECO:0000313" key="2">
    <source>
        <dbReference type="Ensembl" id="ENSRFEP00010025340.1"/>
    </source>
</evidence>
<dbReference type="AlphaFoldDB" id="A0A671FID1"/>
<evidence type="ECO:0000313" key="3">
    <source>
        <dbReference type="Proteomes" id="UP000472240"/>
    </source>
</evidence>
<dbReference type="GO" id="GO:0004252">
    <property type="term" value="F:serine-type endopeptidase activity"/>
    <property type="evidence" value="ECO:0007669"/>
    <property type="project" value="InterPro"/>
</dbReference>
<dbReference type="InterPro" id="IPR043504">
    <property type="entry name" value="Peptidase_S1_PA_chymotrypsin"/>
</dbReference>
<accession>A0A671FID1</accession>
<sequence>MTVASSFQSQNSGTATVVLGTYDLRWQENSRQRFFLRPISENGYDPQENLNDLLLLQLDGEANLPSRVALVPLPQQNDTVEAGTNCQMAGWGLKSSHFPRVFNVTVTPSDQCRPSNVCTGILTRRGSICQVRAPHGRRRGLERSG</sequence>
<dbReference type="PANTHER" id="PTHR24257:SF15">
    <property type="entry name" value="MYELOBLASTIN"/>
    <property type="match status" value="1"/>
</dbReference>
<reference evidence="2" key="4">
    <citation type="submission" date="2025-08" db="UniProtKB">
        <authorList>
            <consortium name="Ensembl"/>
        </authorList>
    </citation>
    <scope>IDENTIFICATION</scope>
</reference>
<dbReference type="GeneTree" id="ENSGT01030000234551"/>
<reference evidence="2 3" key="2">
    <citation type="journal article" date="2018" name="Annu Rev Anim Biosci">
        <title>Bat Biology, Genomes, and the Bat1K Project: To Generate Chromosome-Level Genomes for All Living Bat Species.</title>
        <authorList>
            <person name="Teeling E.C."/>
            <person name="Vernes S.C."/>
            <person name="Davalos L.M."/>
            <person name="Ray D.A."/>
            <person name="Gilbert M.T.P."/>
            <person name="Myers E."/>
        </authorList>
    </citation>
    <scope>NUCLEOTIDE SEQUENCE</scope>
</reference>